<reference evidence="1" key="2">
    <citation type="submission" date="2020-06" db="EMBL/GenBank/DDBJ databases">
        <title>Helianthus annuus Genome sequencing and assembly Release 2.</title>
        <authorList>
            <person name="Gouzy J."/>
            <person name="Langlade N."/>
            <person name="Munos S."/>
        </authorList>
    </citation>
    <scope>NUCLEOTIDE SEQUENCE</scope>
    <source>
        <tissue evidence="1">Leaves</tissue>
    </source>
</reference>
<comment type="caution">
    <text evidence="1">The sequence shown here is derived from an EMBL/GenBank/DDBJ whole genome shotgun (WGS) entry which is preliminary data.</text>
</comment>
<dbReference type="EMBL" id="MNCJ02000325">
    <property type="protein sequence ID" value="KAF5785336.1"/>
    <property type="molecule type" value="Genomic_DNA"/>
</dbReference>
<proteinExistence type="predicted"/>
<keyword evidence="2" id="KW-1185">Reference proteome</keyword>
<dbReference type="AlphaFoldDB" id="A0A9K3HVQ8"/>
<dbReference type="Gramene" id="mRNA:HanXRQr2_Chr10g0427481">
    <property type="protein sequence ID" value="mRNA:HanXRQr2_Chr10g0427481"/>
    <property type="gene ID" value="HanXRQr2_Chr10g0427481"/>
</dbReference>
<evidence type="ECO:0000313" key="1">
    <source>
        <dbReference type="EMBL" id="KAF5785336.1"/>
    </source>
</evidence>
<accession>A0A9K3HVQ8</accession>
<name>A0A9K3HVQ8_HELAN</name>
<organism evidence="1 2">
    <name type="scientific">Helianthus annuus</name>
    <name type="common">Common sunflower</name>
    <dbReference type="NCBI Taxonomy" id="4232"/>
    <lineage>
        <taxon>Eukaryota</taxon>
        <taxon>Viridiplantae</taxon>
        <taxon>Streptophyta</taxon>
        <taxon>Embryophyta</taxon>
        <taxon>Tracheophyta</taxon>
        <taxon>Spermatophyta</taxon>
        <taxon>Magnoliopsida</taxon>
        <taxon>eudicotyledons</taxon>
        <taxon>Gunneridae</taxon>
        <taxon>Pentapetalae</taxon>
        <taxon>asterids</taxon>
        <taxon>campanulids</taxon>
        <taxon>Asterales</taxon>
        <taxon>Asteraceae</taxon>
        <taxon>Asteroideae</taxon>
        <taxon>Heliantheae alliance</taxon>
        <taxon>Heliantheae</taxon>
        <taxon>Helianthus</taxon>
    </lineage>
</organism>
<sequence length="71" mass="7995">MVMRVETVLKTVADMFAVDLVAEQVSSLYLEAREFMIAGRWLDLASLMVTSADLVFSKVSDKDCIPDKECY</sequence>
<protein>
    <submittedName>
        <fullName evidence="1">Uncharacterized protein</fullName>
    </submittedName>
</protein>
<reference evidence="1" key="1">
    <citation type="journal article" date="2017" name="Nature">
        <title>The sunflower genome provides insights into oil metabolism, flowering and Asterid evolution.</title>
        <authorList>
            <person name="Badouin H."/>
            <person name="Gouzy J."/>
            <person name="Grassa C.J."/>
            <person name="Murat F."/>
            <person name="Staton S.E."/>
            <person name="Cottret L."/>
            <person name="Lelandais-Briere C."/>
            <person name="Owens G.L."/>
            <person name="Carrere S."/>
            <person name="Mayjonade B."/>
            <person name="Legrand L."/>
            <person name="Gill N."/>
            <person name="Kane N.C."/>
            <person name="Bowers J.E."/>
            <person name="Hubner S."/>
            <person name="Bellec A."/>
            <person name="Berard A."/>
            <person name="Berges H."/>
            <person name="Blanchet N."/>
            <person name="Boniface M.C."/>
            <person name="Brunel D."/>
            <person name="Catrice O."/>
            <person name="Chaidir N."/>
            <person name="Claudel C."/>
            <person name="Donnadieu C."/>
            <person name="Faraut T."/>
            <person name="Fievet G."/>
            <person name="Helmstetter N."/>
            <person name="King M."/>
            <person name="Knapp S.J."/>
            <person name="Lai Z."/>
            <person name="Le Paslier M.C."/>
            <person name="Lippi Y."/>
            <person name="Lorenzon L."/>
            <person name="Mandel J.R."/>
            <person name="Marage G."/>
            <person name="Marchand G."/>
            <person name="Marquand E."/>
            <person name="Bret-Mestries E."/>
            <person name="Morien E."/>
            <person name="Nambeesan S."/>
            <person name="Nguyen T."/>
            <person name="Pegot-Espagnet P."/>
            <person name="Pouilly N."/>
            <person name="Raftis F."/>
            <person name="Sallet E."/>
            <person name="Schiex T."/>
            <person name="Thomas J."/>
            <person name="Vandecasteele C."/>
            <person name="Vares D."/>
            <person name="Vear F."/>
            <person name="Vautrin S."/>
            <person name="Crespi M."/>
            <person name="Mangin B."/>
            <person name="Burke J.M."/>
            <person name="Salse J."/>
            <person name="Munos S."/>
            <person name="Vincourt P."/>
            <person name="Rieseberg L.H."/>
            <person name="Langlade N.B."/>
        </authorList>
    </citation>
    <scope>NUCLEOTIDE SEQUENCE</scope>
    <source>
        <tissue evidence="1">Leaves</tissue>
    </source>
</reference>
<dbReference type="Proteomes" id="UP000215914">
    <property type="component" value="Unassembled WGS sequence"/>
</dbReference>
<evidence type="ECO:0000313" key="2">
    <source>
        <dbReference type="Proteomes" id="UP000215914"/>
    </source>
</evidence>
<gene>
    <name evidence="1" type="ORF">HanXRQr2_Chr10g0427481</name>
</gene>